<feature type="chain" id="PRO_5028183984" description="AB hydrolase-1 domain-containing protein" evidence="1">
    <location>
        <begin position="17"/>
        <end position="377"/>
    </location>
</feature>
<keyword evidence="1" id="KW-0732">Signal</keyword>
<accession>A0A6V8QII1</accession>
<dbReference type="InterPro" id="IPR000073">
    <property type="entry name" value="AB_hydrolase_1"/>
</dbReference>
<evidence type="ECO:0000259" key="2">
    <source>
        <dbReference type="Pfam" id="PF12697"/>
    </source>
</evidence>
<dbReference type="AlphaFoldDB" id="A0A6V8QII1"/>
<proteinExistence type="predicted"/>
<organism evidence="3 4">
    <name type="scientific">Trichoderma asperellum</name>
    <name type="common">Filamentous fungus</name>
    <dbReference type="NCBI Taxonomy" id="101201"/>
    <lineage>
        <taxon>Eukaryota</taxon>
        <taxon>Fungi</taxon>
        <taxon>Dikarya</taxon>
        <taxon>Ascomycota</taxon>
        <taxon>Pezizomycotina</taxon>
        <taxon>Sordariomycetes</taxon>
        <taxon>Hypocreomycetidae</taxon>
        <taxon>Hypocreales</taxon>
        <taxon>Hypocreaceae</taxon>
        <taxon>Trichoderma</taxon>
    </lineage>
</organism>
<evidence type="ECO:0000313" key="3">
    <source>
        <dbReference type="EMBL" id="GFP51982.1"/>
    </source>
</evidence>
<name>A0A6V8QII1_TRIAP</name>
<evidence type="ECO:0000313" key="4">
    <source>
        <dbReference type="Proteomes" id="UP000517252"/>
    </source>
</evidence>
<feature type="domain" description="AB hydrolase-1" evidence="2">
    <location>
        <begin position="94"/>
        <end position="359"/>
    </location>
</feature>
<dbReference type="Gene3D" id="3.40.50.1820">
    <property type="entry name" value="alpha/beta hydrolase"/>
    <property type="match status" value="1"/>
</dbReference>
<dbReference type="SUPFAM" id="SSF53474">
    <property type="entry name" value="alpha/beta-Hydrolases"/>
    <property type="match status" value="1"/>
</dbReference>
<dbReference type="OrthoDB" id="190201at2759"/>
<dbReference type="Pfam" id="PF12697">
    <property type="entry name" value="Abhydrolase_6"/>
    <property type="match status" value="1"/>
</dbReference>
<evidence type="ECO:0000256" key="1">
    <source>
        <dbReference type="SAM" id="SignalP"/>
    </source>
</evidence>
<dbReference type="InterPro" id="IPR029058">
    <property type="entry name" value="AB_hydrolase_fold"/>
</dbReference>
<feature type="signal peptide" evidence="1">
    <location>
        <begin position="1"/>
        <end position="16"/>
    </location>
</feature>
<dbReference type="Proteomes" id="UP000517252">
    <property type="component" value="Unassembled WGS sequence"/>
</dbReference>
<protein>
    <recommendedName>
        <fullName evidence="2">AB hydrolase-1 domain-containing protein</fullName>
    </recommendedName>
</protein>
<reference evidence="3 4" key="1">
    <citation type="submission" date="2020-07" db="EMBL/GenBank/DDBJ databases">
        <title>Trichoderma asperellum IC-1 whole genome shotgun sequence.</title>
        <authorList>
            <person name="Kanamasa S."/>
            <person name="Takahashi H."/>
        </authorList>
    </citation>
    <scope>NUCLEOTIDE SEQUENCE [LARGE SCALE GENOMIC DNA]</scope>
    <source>
        <strain evidence="3 4">IC-1</strain>
    </source>
</reference>
<dbReference type="EMBL" id="BLZH01000001">
    <property type="protein sequence ID" value="GFP51982.1"/>
    <property type="molecule type" value="Genomic_DNA"/>
</dbReference>
<gene>
    <name evidence="3" type="ORF">TASIC1_0001013400</name>
</gene>
<comment type="caution">
    <text evidence="3">The sequence shown here is derived from an EMBL/GenBank/DDBJ whole genome shotgun (WGS) entry which is preliminary data.</text>
</comment>
<sequence>MFKPAVLLALVTAVMARKCQNLNIPISISARNAVFNLPNPVSEIDVTNFALSLTRPGTDFPDSILTGYKTVSGKYSIAATYCQPDHGPGKALQILTHGVGFDRSYWDLSFNNFNYSYVAQAVDEQGYSTFTWDRLGIASSSKGDPVNEIQKSLEVAALQELSTLLRQGSVHGISAKFDKFIHVGHSFGSAITYNFINANPDFSDAAILTGFSQSQNPDFATAFLLGGNFRPVKENPLLAAKYPLGYFAPQSSIGVNIQFFAPGDFDPKMLANAFNIGQAATPGELLTIAAGAGDINSFKGHLLIITGERDLPFCGGNCTDTTSIQGTFPDLLAPSKAFFPSAATFNTSIVPGAGHGLNLGYSHKTTYASMFDFLSSC</sequence>